<evidence type="ECO:0000313" key="1">
    <source>
        <dbReference type="EMBL" id="KAJ5538093.1"/>
    </source>
</evidence>
<dbReference type="Proteomes" id="UP001220324">
    <property type="component" value="Unassembled WGS sequence"/>
</dbReference>
<evidence type="ECO:0000313" key="2">
    <source>
        <dbReference type="Proteomes" id="UP001220324"/>
    </source>
</evidence>
<gene>
    <name evidence="1" type="ORF">N7494_007572</name>
</gene>
<sequence length="159" mass="17857">MTPRSTLNGPIQSLLATLVTPNPISTITSTFTTQPAPIVHEHGLQQLAPFLGRTFIGIDGISEYFNILMKTLEIKSMTFEPESNWLVDDTNMAVCLRGTARFTWQETSQSWDETFVYRIALAKDTSEDEEKRGRLLVSEYKVWADTGAAYLARIGELHS</sequence>
<reference evidence="1 2" key="1">
    <citation type="journal article" date="2023" name="IMA Fungus">
        <title>Comparative genomic study of the Penicillium genus elucidates a diverse pangenome and 15 lateral gene transfer events.</title>
        <authorList>
            <person name="Petersen C."/>
            <person name="Sorensen T."/>
            <person name="Nielsen M.R."/>
            <person name="Sondergaard T.E."/>
            <person name="Sorensen J.L."/>
            <person name="Fitzpatrick D.A."/>
            <person name="Frisvad J.C."/>
            <person name="Nielsen K.L."/>
        </authorList>
    </citation>
    <scope>NUCLEOTIDE SEQUENCE [LARGE SCALE GENOMIC DNA]</scope>
    <source>
        <strain evidence="1 2">IBT 35679</strain>
    </source>
</reference>
<dbReference type="AlphaFoldDB" id="A0AAD6GCW5"/>
<name>A0AAD6GCW5_9EURO</name>
<protein>
    <submittedName>
        <fullName evidence="1">Uncharacterized protein</fullName>
    </submittedName>
</protein>
<dbReference type="EMBL" id="JAQIZZ010000006">
    <property type="protein sequence ID" value="KAJ5538093.1"/>
    <property type="molecule type" value="Genomic_DNA"/>
</dbReference>
<organism evidence="1 2">
    <name type="scientific">Penicillium frequentans</name>
    <dbReference type="NCBI Taxonomy" id="3151616"/>
    <lineage>
        <taxon>Eukaryota</taxon>
        <taxon>Fungi</taxon>
        <taxon>Dikarya</taxon>
        <taxon>Ascomycota</taxon>
        <taxon>Pezizomycotina</taxon>
        <taxon>Eurotiomycetes</taxon>
        <taxon>Eurotiomycetidae</taxon>
        <taxon>Eurotiales</taxon>
        <taxon>Aspergillaceae</taxon>
        <taxon>Penicillium</taxon>
    </lineage>
</organism>
<comment type="caution">
    <text evidence="1">The sequence shown here is derived from an EMBL/GenBank/DDBJ whole genome shotgun (WGS) entry which is preliminary data.</text>
</comment>
<keyword evidence="2" id="KW-1185">Reference proteome</keyword>
<accession>A0AAD6GCW5</accession>
<proteinExistence type="predicted"/>